<evidence type="ECO:0000313" key="2">
    <source>
        <dbReference type="Proteomes" id="UP000092626"/>
    </source>
</evidence>
<comment type="caution">
    <text evidence="1">The sequence shown here is derived from an EMBL/GenBank/DDBJ whole genome shotgun (WGS) entry which is preliminary data.</text>
</comment>
<protein>
    <submittedName>
        <fullName evidence="1">Uncharacterized protein</fullName>
    </submittedName>
</protein>
<dbReference type="EMBL" id="JTJR01000037">
    <property type="protein sequence ID" value="OBX03849.1"/>
    <property type="molecule type" value="Genomic_DNA"/>
</dbReference>
<gene>
    <name evidence="1" type="ORF">QV06_09390</name>
</gene>
<sequence>MAIKQHKFNIRFYSAQSETGYNFRSLVNHFKNDSMPVVMIGNYARRIHIFSDNSNFDNSISGYFSTFREDLLHKGNKKTGKEELLNLEDDESIIERNYFTLFYGKEKEILLYHNSSLYGNIRNFESYLTNLTQAVSKDNKFYKITMAEIGAEEFYPDNRKAPLIQIEYKISRPNSKKPRDGEDPWVQEQFDEMGELGVRTQRVILHSRKGLLPDAWNTVKILLNLDRTKMLKVTLKDIEQPIDLLHNVLKDKFSIQASSREEVKLEDIFSKIHKIKEKHNDILKEYLDDEE</sequence>
<dbReference type="AlphaFoldDB" id="A0A1A7PP57"/>
<dbReference type="RefSeq" id="WP_065237911.1">
    <property type="nucleotide sequence ID" value="NZ_JTJR01000037.1"/>
</dbReference>
<reference evidence="1 2" key="1">
    <citation type="submission" date="2014-11" db="EMBL/GenBank/DDBJ databases">
        <title>Pan-genome of Gallibacterium spp.</title>
        <authorList>
            <person name="Kudirkiene E."/>
            <person name="Bojesen A.M."/>
        </authorList>
    </citation>
    <scope>NUCLEOTIDE SEQUENCE [LARGE SCALE GENOMIC DNA]</scope>
    <source>
        <strain evidence="1 2">59/S3/89</strain>
    </source>
</reference>
<dbReference type="PATRIC" id="fig|505345.6.peg.1909"/>
<evidence type="ECO:0000313" key="1">
    <source>
        <dbReference type="EMBL" id="OBX03849.1"/>
    </source>
</evidence>
<dbReference type="Proteomes" id="UP000092626">
    <property type="component" value="Unassembled WGS sequence"/>
</dbReference>
<name>A0A1A7PP57_9PAST</name>
<accession>A0A1A7PP57</accession>
<organism evidence="1 2">
    <name type="scientific">Gallibacterium genomosp. 3</name>
    <dbReference type="NCBI Taxonomy" id="505345"/>
    <lineage>
        <taxon>Bacteria</taxon>
        <taxon>Pseudomonadati</taxon>
        <taxon>Pseudomonadota</taxon>
        <taxon>Gammaproteobacteria</taxon>
        <taxon>Pasteurellales</taxon>
        <taxon>Pasteurellaceae</taxon>
        <taxon>Gallibacterium</taxon>
    </lineage>
</organism>
<proteinExistence type="predicted"/>